<evidence type="ECO:0000256" key="2">
    <source>
        <dbReference type="ARBA" id="ARBA00022786"/>
    </source>
</evidence>
<feature type="compositionally biased region" description="Polar residues" evidence="4">
    <location>
        <begin position="483"/>
        <end position="494"/>
    </location>
</feature>
<dbReference type="Proteomes" id="UP001152523">
    <property type="component" value="Unassembled WGS sequence"/>
</dbReference>
<evidence type="ECO:0000259" key="6">
    <source>
        <dbReference type="PROSITE" id="PS51649"/>
    </source>
</evidence>
<evidence type="ECO:0000256" key="3">
    <source>
        <dbReference type="PROSITE-ProRule" id="PRU00982"/>
    </source>
</evidence>
<evidence type="ECO:0000313" key="7">
    <source>
        <dbReference type="EMBL" id="CAH9091144.1"/>
    </source>
</evidence>
<keyword evidence="9" id="KW-1185">Reference proteome</keyword>
<feature type="domain" description="BTB" evidence="5">
    <location>
        <begin position="29"/>
        <end position="97"/>
    </location>
</feature>
<dbReference type="Pfam" id="PF00651">
    <property type="entry name" value="BTB"/>
    <property type="match status" value="1"/>
</dbReference>
<protein>
    <recommendedName>
        <fullName evidence="10">Phototropic-responsive NPH3 family protein</fullName>
    </recommendedName>
</protein>
<dbReference type="PROSITE" id="PS50097">
    <property type="entry name" value="BTB"/>
    <property type="match status" value="1"/>
</dbReference>
<comment type="similarity">
    <text evidence="3">Belongs to the NPH3 family.</text>
</comment>
<dbReference type="CDD" id="cd18312">
    <property type="entry name" value="BTB_POZ_NPY3-like"/>
    <property type="match status" value="1"/>
</dbReference>
<dbReference type="SUPFAM" id="SSF54695">
    <property type="entry name" value="POZ domain"/>
    <property type="match status" value="1"/>
</dbReference>
<feature type="region of interest" description="Disordered" evidence="4">
    <location>
        <begin position="542"/>
        <end position="582"/>
    </location>
</feature>
<dbReference type="Gene3D" id="3.30.710.10">
    <property type="entry name" value="Potassium Channel Kv1.1, Chain A"/>
    <property type="match status" value="1"/>
</dbReference>
<organism evidence="8 9">
    <name type="scientific">Cuscuta epithymum</name>
    <dbReference type="NCBI Taxonomy" id="186058"/>
    <lineage>
        <taxon>Eukaryota</taxon>
        <taxon>Viridiplantae</taxon>
        <taxon>Streptophyta</taxon>
        <taxon>Embryophyta</taxon>
        <taxon>Tracheophyta</taxon>
        <taxon>Spermatophyta</taxon>
        <taxon>Magnoliopsida</taxon>
        <taxon>eudicotyledons</taxon>
        <taxon>Gunneridae</taxon>
        <taxon>Pentapetalae</taxon>
        <taxon>asterids</taxon>
        <taxon>lamiids</taxon>
        <taxon>Solanales</taxon>
        <taxon>Convolvulaceae</taxon>
        <taxon>Cuscuteae</taxon>
        <taxon>Cuscuta</taxon>
        <taxon>Cuscuta subgen. Cuscuta</taxon>
    </lineage>
</organism>
<dbReference type="EMBL" id="CAMAPF010001141">
    <property type="protein sequence ID" value="CAH9147949.1"/>
    <property type="molecule type" value="Genomic_DNA"/>
</dbReference>
<evidence type="ECO:0008006" key="10">
    <source>
        <dbReference type="Google" id="ProtNLM"/>
    </source>
</evidence>
<dbReference type="InterPro" id="IPR011333">
    <property type="entry name" value="SKP1/BTB/POZ_sf"/>
</dbReference>
<dbReference type="InterPro" id="IPR000210">
    <property type="entry name" value="BTB/POZ_dom"/>
</dbReference>
<proteinExistence type="inferred from homology"/>
<dbReference type="EMBL" id="CAMAPF010000066">
    <property type="protein sequence ID" value="CAH9091144.1"/>
    <property type="molecule type" value="Genomic_DNA"/>
</dbReference>
<evidence type="ECO:0000256" key="1">
    <source>
        <dbReference type="ARBA" id="ARBA00004906"/>
    </source>
</evidence>
<sequence length="582" mass="63979">MKFMKLGSKPDCFESEGNNTRYVASELASDIVIFVGDVKFYLHKFPLLSKSARLQKLVTNSNEGPGDEVYIHDIPGGPTAFEICAKFCYGVAVTLNAHNVISARCAAEYLEMSEDVEKGNLMYKIDVFLNSSILRSWKDSIICLQTTNSLLPMSEELKLVSHCIEAIASKASTDPSKVDWSYMYNREKVDSLRARRMVPKDWWVDDLCELEVDLYERVINSIKNKGIISDKVVGEALKAYASRRLQKNNGDAQSILDTIVWLLPAKKGSVTCGFMLKLLKLSLSLDDSGGPTTGELVKRIGHQLEEASVIDLLSLRASDVVKEIVKEFMLRGRGPSGETGNEIYEVGKPPVGYLSEASKVRVANLIDGYLAGISEEDPNLQLSTFIGLAEMVSGFPRPSHDGLYHAIDIYLKKHPGMSKSERKRICKLMDCKKLSAEACKHAVQNERLPMRVVVQVLFFEQARANSSCGCTTPDLPKTTTNTSCGGSSRSVETSNTEEEWGAAGDELKGLRVKNAGHADNKAKMKGLLTSNRIFSKMLRSSKRGGVGLGENSGSDSSDSLVSSTNMDEAKSTLVRRGRHSVS</sequence>
<dbReference type="AlphaFoldDB" id="A0AAV0GK41"/>
<feature type="domain" description="NPH3" evidence="6">
    <location>
        <begin position="201"/>
        <end position="463"/>
    </location>
</feature>
<gene>
    <name evidence="7" type="ORF">CEPIT_LOCUS11573</name>
    <name evidence="8" type="ORF">CEPIT_LOCUS44124</name>
</gene>
<comment type="pathway">
    <text evidence="1">Protein modification; protein ubiquitination.</text>
</comment>
<feature type="region of interest" description="Disordered" evidence="4">
    <location>
        <begin position="479"/>
        <end position="501"/>
    </location>
</feature>
<comment type="caution">
    <text evidence="8">The sequence shown here is derived from an EMBL/GenBank/DDBJ whole genome shotgun (WGS) entry which is preliminary data.</text>
</comment>
<evidence type="ECO:0000313" key="8">
    <source>
        <dbReference type="EMBL" id="CAH9147949.1"/>
    </source>
</evidence>
<evidence type="ECO:0000313" key="9">
    <source>
        <dbReference type="Proteomes" id="UP001152523"/>
    </source>
</evidence>
<feature type="compositionally biased region" description="Basic residues" evidence="4">
    <location>
        <begin position="573"/>
        <end position="582"/>
    </location>
</feature>
<dbReference type="Pfam" id="PF03000">
    <property type="entry name" value="NPH3"/>
    <property type="match status" value="1"/>
</dbReference>
<evidence type="ECO:0000259" key="5">
    <source>
        <dbReference type="PROSITE" id="PS50097"/>
    </source>
</evidence>
<evidence type="ECO:0000256" key="4">
    <source>
        <dbReference type="SAM" id="MobiDB-lite"/>
    </source>
</evidence>
<reference evidence="8" key="1">
    <citation type="submission" date="2022-07" db="EMBL/GenBank/DDBJ databases">
        <authorList>
            <person name="Macas J."/>
            <person name="Novak P."/>
            <person name="Neumann P."/>
        </authorList>
    </citation>
    <scope>NUCLEOTIDE SEQUENCE</scope>
</reference>
<feature type="compositionally biased region" description="Low complexity" evidence="4">
    <location>
        <begin position="552"/>
        <end position="563"/>
    </location>
</feature>
<dbReference type="InterPro" id="IPR043454">
    <property type="entry name" value="NPH3/RPT2-like"/>
</dbReference>
<accession>A0AAV0GK41</accession>
<dbReference type="PROSITE" id="PS51649">
    <property type="entry name" value="NPH3"/>
    <property type="match status" value="1"/>
</dbReference>
<dbReference type="InterPro" id="IPR027356">
    <property type="entry name" value="NPH3_dom"/>
</dbReference>
<keyword evidence="2" id="KW-0833">Ubl conjugation pathway</keyword>
<dbReference type="PANTHER" id="PTHR32370">
    <property type="entry name" value="OS12G0117600 PROTEIN"/>
    <property type="match status" value="1"/>
</dbReference>
<name>A0AAV0GK41_9ASTE</name>